<evidence type="ECO:0000313" key="3">
    <source>
        <dbReference type="Proteomes" id="UP000002527"/>
    </source>
</evidence>
<keyword evidence="2" id="KW-0614">Plasmid</keyword>
<dbReference type="HOGENOM" id="CLU_3387850_0_0_9"/>
<evidence type="ECO:0000313" key="2">
    <source>
        <dbReference type="EMBL" id="AAS44853.1"/>
    </source>
</evidence>
<organism evidence="1 3">
    <name type="scientific">Bacillus cereus (strain ATCC 10987 / NRS 248)</name>
    <dbReference type="NCBI Taxonomy" id="222523"/>
    <lineage>
        <taxon>Bacteria</taxon>
        <taxon>Bacillati</taxon>
        <taxon>Bacillota</taxon>
        <taxon>Bacilli</taxon>
        <taxon>Bacillales</taxon>
        <taxon>Bacillaceae</taxon>
        <taxon>Bacillus</taxon>
        <taxon>Bacillus cereus group</taxon>
    </lineage>
</organism>
<gene>
    <name evidence="1" type="ordered locus">BCE_3150</name>
    <name evidence="2" type="ordered locus">BCE_A0003</name>
</gene>
<dbReference type="AlphaFoldDB" id="Q735K2"/>
<sequence>MTKTKFHQKTMIGTKHCKKYNIFVTVYVIQEI</sequence>
<geneLocation type="plasmid" evidence="2 3">
    <name>pBc10987</name>
</geneLocation>
<protein>
    <submittedName>
        <fullName evidence="1">Uncharacterized protein</fullName>
    </submittedName>
</protein>
<evidence type="ECO:0000313" key="1">
    <source>
        <dbReference type="EMBL" id="AAS42060.1"/>
    </source>
</evidence>
<dbReference type="Proteomes" id="UP000002527">
    <property type="component" value="Chromosome"/>
</dbReference>
<reference evidence="1 3" key="1">
    <citation type="journal article" date="2004" name="Nucleic Acids Res.">
        <title>The genome sequence of Bacillus cereus ATCC 10987 reveals metabolic adaptations and a large plasmid related to Bacillus anthracis pXO1.</title>
        <authorList>
            <person name="Rasko D.A."/>
            <person name="Ravel J."/>
            <person name="Okstad O.A."/>
            <person name="Helgason E."/>
            <person name="Cer R.Z."/>
            <person name="Jiang L."/>
            <person name="Shores K.A."/>
            <person name="Fouts D.E."/>
            <person name="Tourasse N.J."/>
            <person name="Angiuoli S.V."/>
            <person name="Kolonay J."/>
            <person name="Nelson W.C."/>
            <person name="Kolsto A.-B."/>
            <person name="Fraser C.M."/>
            <person name="Read T.D."/>
        </authorList>
    </citation>
    <scope>NUCLEOTIDE SEQUENCE [LARGE SCALE GENOMIC DNA]</scope>
    <source>
        <strain evidence="1">ATCC 10987</strain>
        <strain evidence="3">ATCC 10987 / NRS 248</strain>
        <plasmid evidence="2">pBc10987</plasmid>
        <plasmid evidence="3">Plasmid pBc10987</plasmid>
    </source>
</reference>
<dbReference type="KEGG" id="bca:BCE_A0003"/>
<dbReference type="KEGG" id="bca:BCE_3150"/>
<dbReference type="EMBL" id="AE017194">
    <property type="protein sequence ID" value="AAS42060.1"/>
    <property type="molecule type" value="Genomic_DNA"/>
</dbReference>
<dbReference type="Proteomes" id="UP000002527">
    <property type="component" value="Plasmid pBc10987"/>
</dbReference>
<accession>Q735K2</accession>
<name>Q735K2_BACC1</name>
<dbReference type="EMBL" id="AE017195">
    <property type="protein sequence ID" value="AAS44853.1"/>
    <property type="molecule type" value="Genomic_DNA"/>
</dbReference>
<proteinExistence type="predicted"/>